<gene>
    <name evidence="1" type="ORF">SFUL_2355</name>
</gene>
<accession>N0CQU1</accession>
<name>N0CQU1_STRMI</name>
<evidence type="ECO:0000313" key="2">
    <source>
        <dbReference type="Proteomes" id="UP000013304"/>
    </source>
</evidence>
<dbReference type="EMBL" id="CP005080">
    <property type="protein sequence ID" value="AGK77309.1"/>
    <property type="molecule type" value="Genomic_DNA"/>
</dbReference>
<evidence type="ECO:0000313" key="1">
    <source>
        <dbReference type="EMBL" id="AGK77309.1"/>
    </source>
</evidence>
<organism evidence="1 2">
    <name type="scientific">Streptomyces microflavus DSM 40593</name>
    <dbReference type="NCBI Taxonomy" id="1303692"/>
    <lineage>
        <taxon>Bacteria</taxon>
        <taxon>Bacillati</taxon>
        <taxon>Actinomycetota</taxon>
        <taxon>Actinomycetes</taxon>
        <taxon>Kitasatosporales</taxon>
        <taxon>Streptomycetaceae</taxon>
        <taxon>Streptomyces</taxon>
    </lineage>
</organism>
<dbReference type="HOGENOM" id="CLU_141672_1_0_11"/>
<sequence length="157" mass="17497">MMLSTRERCRAGVVVSGVVQDRRERIGTRPGRGPGRAEGHGGIIVTITNRQVAEHAFLLPLYEDDYFPDHVLDRGRAVLLRLCERIEAERPGDLAALYRMTEGATEEFNALEAEFEAAGSEIETVAREEIGEAFWFIAQAYGFADADGEQLIAAREW</sequence>
<dbReference type="PATRIC" id="fig|1303692.3.peg.2368"/>
<dbReference type="eggNOG" id="ENOG5032S9X">
    <property type="taxonomic scope" value="Bacteria"/>
</dbReference>
<dbReference type="AlphaFoldDB" id="N0CQU1"/>
<proteinExistence type="predicted"/>
<dbReference type="InterPro" id="IPR043767">
    <property type="entry name" value="DUF5713"/>
</dbReference>
<protein>
    <submittedName>
        <fullName evidence="1">Uncharacterized protein</fullName>
    </submittedName>
</protein>
<dbReference type="Pfam" id="PF18977">
    <property type="entry name" value="DUF5713"/>
    <property type="match status" value="1"/>
</dbReference>
<reference evidence="1 2" key="1">
    <citation type="submission" date="2013-04" db="EMBL/GenBank/DDBJ databases">
        <title>Complete genome sequence of Streptomyces fulvissimus.</title>
        <authorList>
            <person name="Myronovskyi M."/>
            <person name="Tokovenko B."/>
            <person name="Manderscheid N."/>
            <person name="Petzke L."/>
            <person name="Luzhetskyy A."/>
        </authorList>
    </citation>
    <scope>NUCLEOTIDE SEQUENCE [LARGE SCALE GENOMIC DNA]</scope>
    <source>
        <strain evidence="1 2">DSM 40593</strain>
    </source>
</reference>
<dbReference type="KEGG" id="sfi:SFUL_2355"/>
<dbReference type="Proteomes" id="UP000013304">
    <property type="component" value="Chromosome"/>
</dbReference>